<proteinExistence type="predicted"/>
<feature type="region of interest" description="Disordered" evidence="1">
    <location>
        <begin position="120"/>
        <end position="180"/>
    </location>
</feature>
<dbReference type="AlphaFoldDB" id="A0A507B813"/>
<feature type="compositionally biased region" description="Basic residues" evidence="1">
    <location>
        <begin position="148"/>
        <end position="167"/>
    </location>
</feature>
<dbReference type="Proteomes" id="UP000319257">
    <property type="component" value="Unassembled WGS sequence"/>
</dbReference>
<evidence type="ECO:0000256" key="1">
    <source>
        <dbReference type="SAM" id="MobiDB-lite"/>
    </source>
</evidence>
<feature type="compositionally biased region" description="Acidic residues" evidence="1">
    <location>
        <begin position="120"/>
        <end position="135"/>
    </location>
</feature>
<name>A0A507B813_9PEZI</name>
<dbReference type="EMBL" id="SKBQ01000039">
    <property type="protein sequence ID" value="TPX12908.1"/>
    <property type="molecule type" value="Genomic_DNA"/>
</dbReference>
<keyword evidence="3" id="KW-1185">Reference proteome</keyword>
<protein>
    <submittedName>
        <fullName evidence="2">Uncharacterized protein</fullName>
    </submittedName>
</protein>
<dbReference type="RefSeq" id="XP_030994619.1">
    <property type="nucleotide sequence ID" value="XM_031141460.1"/>
</dbReference>
<evidence type="ECO:0000313" key="3">
    <source>
        <dbReference type="Proteomes" id="UP000319257"/>
    </source>
</evidence>
<evidence type="ECO:0000313" key="2">
    <source>
        <dbReference type="EMBL" id="TPX12908.1"/>
    </source>
</evidence>
<sequence>MCHARPQNHPCGHSSVKWSYCPAARIDLSTGQETPCRRQTYTTAQANDGTCSLRTCWFGRHARPSSSAWVCCACGQGPNEKGWCTFERQAPCWQQNYMTGEYEVVVDCGHGCCQDCEPYDDGEQGGEESIDEEAEADRRRERSQSVSGKKHSSSGRSKTSKTSKKPSKGKEQSQGHSKKR</sequence>
<gene>
    <name evidence="2" type="ORF">E0L32_006788</name>
</gene>
<comment type="caution">
    <text evidence="2">The sequence shown here is derived from an EMBL/GenBank/DDBJ whole genome shotgun (WGS) entry which is preliminary data.</text>
</comment>
<organism evidence="2 3">
    <name type="scientific">Thyridium curvatum</name>
    <dbReference type="NCBI Taxonomy" id="1093900"/>
    <lineage>
        <taxon>Eukaryota</taxon>
        <taxon>Fungi</taxon>
        <taxon>Dikarya</taxon>
        <taxon>Ascomycota</taxon>
        <taxon>Pezizomycotina</taxon>
        <taxon>Sordariomycetes</taxon>
        <taxon>Sordariomycetidae</taxon>
        <taxon>Thyridiales</taxon>
        <taxon>Thyridiaceae</taxon>
        <taxon>Thyridium</taxon>
    </lineage>
</organism>
<dbReference type="GeneID" id="41974235"/>
<dbReference type="InParanoid" id="A0A507B813"/>
<accession>A0A507B813</accession>
<dbReference type="OrthoDB" id="4629699at2759"/>
<reference evidence="2 3" key="1">
    <citation type="submission" date="2019-06" db="EMBL/GenBank/DDBJ databases">
        <title>Draft genome sequence of the filamentous fungus Phialemoniopsis curvata isolated from diesel fuel.</title>
        <authorList>
            <person name="Varaljay V.A."/>
            <person name="Lyon W.J."/>
            <person name="Crouch A.L."/>
            <person name="Drake C.E."/>
            <person name="Hollomon J.M."/>
            <person name="Nadeau L.J."/>
            <person name="Nunn H.S."/>
            <person name="Stevenson B.S."/>
            <person name="Bojanowski C.L."/>
            <person name="Crookes-Goodson W.J."/>
        </authorList>
    </citation>
    <scope>NUCLEOTIDE SEQUENCE [LARGE SCALE GENOMIC DNA]</scope>
    <source>
        <strain evidence="2 3">D216</strain>
    </source>
</reference>